<dbReference type="AlphaFoldDB" id="A0A4V0ZJT7"/>
<feature type="domain" description="YetF C-terminal" evidence="9">
    <location>
        <begin position="94"/>
        <end position="157"/>
    </location>
</feature>
<feature type="region of interest" description="Disordered" evidence="7">
    <location>
        <begin position="155"/>
        <end position="180"/>
    </location>
</feature>
<name>A0A4V0ZJT7_9ACTN</name>
<dbReference type="Proteomes" id="UP000292235">
    <property type="component" value="Chromosome"/>
</dbReference>
<evidence type="ECO:0000256" key="8">
    <source>
        <dbReference type="SAM" id="Phobius"/>
    </source>
</evidence>
<dbReference type="GO" id="GO:0005886">
    <property type="term" value="C:plasma membrane"/>
    <property type="evidence" value="ECO:0007669"/>
    <property type="project" value="UniProtKB-SubCell"/>
</dbReference>
<proteinExistence type="inferred from homology"/>
<evidence type="ECO:0000259" key="9">
    <source>
        <dbReference type="Pfam" id="PF04239"/>
    </source>
</evidence>
<dbReference type="KEGG" id="strr:EKD16_14205"/>
<sequence length="180" mass="18871">MLSSGLGATPVALLVVVLATCGAYLALIVFSRLAGLRSFSEMTNFDMAATVAFGSIVATTAVGTTSLLEGVVGLGVLFTVQALLAWYRRHDGGERLMDSGPLLLMRDTEVIEDNLSRVRMTRGDLCSKLRLAGITTFDQVAAVVMESTGEVSVLRRNPDGTPLEPELLASVSAGDGPPAI</sequence>
<protein>
    <recommendedName>
        <fullName evidence="9">YetF C-terminal domain-containing protein</fullName>
    </recommendedName>
</protein>
<dbReference type="OrthoDB" id="3266405at2"/>
<feature type="transmembrane region" description="Helical" evidence="8">
    <location>
        <begin position="45"/>
        <end position="64"/>
    </location>
</feature>
<evidence type="ECO:0000256" key="1">
    <source>
        <dbReference type="ARBA" id="ARBA00004651"/>
    </source>
</evidence>
<dbReference type="InterPro" id="IPR007353">
    <property type="entry name" value="DUF421"/>
</dbReference>
<evidence type="ECO:0000256" key="3">
    <source>
        <dbReference type="ARBA" id="ARBA00022475"/>
    </source>
</evidence>
<evidence type="ECO:0000256" key="2">
    <source>
        <dbReference type="ARBA" id="ARBA00006448"/>
    </source>
</evidence>
<evidence type="ECO:0000313" key="11">
    <source>
        <dbReference type="Proteomes" id="UP000292235"/>
    </source>
</evidence>
<dbReference type="PANTHER" id="PTHR34582:SF6">
    <property type="entry name" value="UPF0702 TRANSMEMBRANE PROTEIN YCAP"/>
    <property type="match status" value="1"/>
</dbReference>
<evidence type="ECO:0000256" key="4">
    <source>
        <dbReference type="ARBA" id="ARBA00022692"/>
    </source>
</evidence>
<organism evidence="10 11">
    <name type="scientific">Streptomonospora litoralis</name>
    <dbReference type="NCBI Taxonomy" id="2498135"/>
    <lineage>
        <taxon>Bacteria</taxon>
        <taxon>Bacillati</taxon>
        <taxon>Actinomycetota</taxon>
        <taxon>Actinomycetes</taxon>
        <taxon>Streptosporangiales</taxon>
        <taxon>Nocardiopsidaceae</taxon>
        <taxon>Streptomonospora</taxon>
    </lineage>
</organism>
<dbReference type="InterPro" id="IPR023090">
    <property type="entry name" value="UPF0702_alpha/beta_dom_sf"/>
</dbReference>
<keyword evidence="4 8" id="KW-0812">Transmembrane</keyword>
<comment type="similarity">
    <text evidence="2">Belongs to the UPF0702 family.</text>
</comment>
<evidence type="ECO:0000256" key="7">
    <source>
        <dbReference type="SAM" id="MobiDB-lite"/>
    </source>
</evidence>
<feature type="transmembrane region" description="Helical" evidence="8">
    <location>
        <begin position="12"/>
        <end position="33"/>
    </location>
</feature>
<keyword evidence="6 8" id="KW-0472">Membrane</keyword>
<reference evidence="10 11" key="1">
    <citation type="submission" date="2019-02" db="EMBL/GenBank/DDBJ databases">
        <authorList>
            <person name="Khodamoradi S."/>
            <person name="Hahnke R.L."/>
            <person name="Kaempfer P."/>
            <person name="Schumann P."/>
            <person name="Rohde M."/>
            <person name="Steinert M."/>
            <person name="Luzhetskyy A."/>
            <person name="Wink J."/>
            <person name="Ruckert C."/>
        </authorList>
    </citation>
    <scope>NUCLEOTIDE SEQUENCE [LARGE SCALE GENOMIC DNA]</scope>
    <source>
        <strain evidence="10 11">M2</strain>
    </source>
</reference>
<dbReference type="RefSeq" id="WP_131098771.1">
    <property type="nucleotide sequence ID" value="NZ_CP036455.1"/>
</dbReference>
<evidence type="ECO:0000313" key="10">
    <source>
        <dbReference type="EMBL" id="QBI54622.1"/>
    </source>
</evidence>
<keyword evidence="3" id="KW-1003">Cell membrane</keyword>
<dbReference type="EMBL" id="CP036455">
    <property type="protein sequence ID" value="QBI54622.1"/>
    <property type="molecule type" value="Genomic_DNA"/>
</dbReference>
<dbReference type="Gene3D" id="3.30.240.20">
    <property type="entry name" value="bsu07140 like domains"/>
    <property type="match status" value="1"/>
</dbReference>
<comment type="subcellular location">
    <subcellularLocation>
        <location evidence="1">Cell membrane</location>
        <topology evidence="1">Multi-pass membrane protein</topology>
    </subcellularLocation>
</comment>
<evidence type="ECO:0000256" key="5">
    <source>
        <dbReference type="ARBA" id="ARBA00022989"/>
    </source>
</evidence>
<gene>
    <name evidence="10" type="ORF">EKD16_14205</name>
</gene>
<keyword evidence="11" id="KW-1185">Reference proteome</keyword>
<evidence type="ECO:0000256" key="6">
    <source>
        <dbReference type="ARBA" id="ARBA00023136"/>
    </source>
</evidence>
<dbReference type="Pfam" id="PF04239">
    <property type="entry name" value="DUF421"/>
    <property type="match status" value="1"/>
</dbReference>
<keyword evidence="5 8" id="KW-1133">Transmembrane helix</keyword>
<dbReference type="PANTHER" id="PTHR34582">
    <property type="entry name" value="UPF0702 TRANSMEMBRANE PROTEIN YCAP"/>
    <property type="match status" value="1"/>
</dbReference>
<accession>A0A4V0ZJT7</accession>